<dbReference type="AlphaFoldDB" id="A0A6N9H4K3"/>
<feature type="domain" description="DUF2087" evidence="2">
    <location>
        <begin position="62"/>
        <end position="127"/>
    </location>
</feature>
<dbReference type="Pfam" id="PF09860">
    <property type="entry name" value="DUF2087"/>
    <property type="match status" value="1"/>
</dbReference>
<evidence type="ECO:0000259" key="2">
    <source>
        <dbReference type="Pfam" id="PF09860"/>
    </source>
</evidence>
<organism evidence="3 4">
    <name type="scientific">Brevibacterium rongguiense</name>
    <dbReference type="NCBI Taxonomy" id="2695267"/>
    <lineage>
        <taxon>Bacteria</taxon>
        <taxon>Bacillati</taxon>
        <taxon>Actinomycetota</taxon>
        <taxon>Actinomycetes</taxon>
        <taxon>Micrococcales</taxon>
        <taxon>Brevibacteriaceae</taxon>
        <taxon>Brevibacterium</taxon>
    </lineage>
</organism>
<comment type="caution">
    <text evidence="3">The sequence shown here is derived from an EMBL/GenBank/DDBJ whole genome shotgun (WGS) entry which is preliminary data.</text>
</comment>
<reference evidence="3 4" key="1">
    <citation type="submission" date="2020-01" db="EMBL/GenBank/DDBJ databases">
        <authorList>
            <person name="Deng T."/>
        </authorList>
    </citation>
    <scope>NUCLEOTIDE SEQUENCE [LARGE SCALE GENOMIC DNA]</scope>
    <source>
        <strain evidence="3 4">5221</strain>
    </source>
</reference>
<accession>A0A6N9H4K3</accession>
<proteinExistence type="predicted"/>
<dbReference type="EMBL" id="WWEQ01000004">
    <property type="protein sequence ID" value="MYM18696.1"/>
    <property type="molecule type" value="Genomic_DNA"/>
</dbReference>
<protein>
    <submittedName>
        <fullName evidence="3">DUF2087 domain-containing protein</fullName>
    </submittedName>
</protein>
<sequence length="222" mass="25024">MTHHAGFKARIRARMRATGENFTQARSALQAERDEQLALGQAFRDKTLRSFAVGDLRLDGTLRSIPARRRQRVVILLELLHRFESDRRYSETEVNALLRSAHGDVAYLRRELIEYGFMRRAESIYWLSAERPRRWGSESQETAALEDEWFAGAEARSARSCALEDGEDSTGGPPQPLAGAQDDDAQSNSARDDHAPGPRTRPSKPVRFPPGPDLVERGHHHA</sequence>
<name>A0A6N9H4K3_9MICO</name>
<gene>
    <name evidence="3" type="ORF">GSY69_01555</name>
</gene>
<keyword evidence="4" id="KW-1185">Reference proteome</keyword>
<evidence type="ECO:0000313" key="4">
    <source>
        <dbReference type="Proteomes" id="UP000469215"/>
    </source>
</evidence>
<evidence type="ECO:0000256" key="1">
    <source>
        <dbReference type="SAM" id="MobiDB-lite"/>
    </source>
</evidence>
<dbReference type="InterPro" id="IPR018656">
    <property type="entry name" value="DUF2087"/>
</dbReference>
<evidence type="ECO:0000313" key="3">
    <source>
        <dbReference type="EMBL" id="MYM18696.1"/>
    </source>
</evidence>
<dbReference type="Proteomes" id="UP000469215">
    <property type="component" value="Unassembled WGS sequence"/>
</dbReference>
<feature type="region of interest" description="Disordered" evidence="1">
    <location>
        <begin position="156"/>
        <end position="222"/>
    </location>
</feature>
<dbReference type="RefSeq" id="WP_160952140.1">
    <property type="nucleotide sequence ID" value="NZ_WWEQ01000004.1"/>
</dbReference>